<dbReference type="GO" id="GO:0043190">
    <property type="term" value="C:ATP-binding cassette (ABC) transporter complex"/>
    <property type="evidence" value="ECO:0007669"/>
    <property type="project" value="InterPro"/>
</dbReference>
<evidence type="ECO:0000313" key="7">
    <source>
        <dbReference type="EMBL" id="MBB4267150.1"/>
    </source>
</evidence>
<keyword evidence="4 5" id="KW-0732">Signal</keyword>
<dbReference type="PANTHER" id="PTHR30290:SF9">
    <property type="entry name" value="OLIGOPEPTIDE-BINDING PROTEIN APPA"/>
    <property type="match status" value="1"/>
</dbReference>
<dbReference type="PANTHER" id="PTHR30290">
    <property type="entry name" value="PERIPLASMIC BINDING COMPONENT OF ABC TRANSPORTER"/>
    <property type="match status" value="1"/>
</dbReference>
<gene>
    <name evidence="7" type="ORF">GGD89_002791</name>
</gene>
<comment type="similarity">
    <text evidence="2">Belongs to the bacterial solute-binding protein 5 family.</text>
</comment>
<comment type="caution">
    <text evidence="7">The sequence shown here is derived from an EMBL/GenBank/DDBJ whole genome shotgun (WGS) entry which is preliminary data.</text>
</comment>
<comment type="subcellular location">
    <subcellularLocation>
        <location evidence="1">Periplasm</location>
    </subcellularLocation>
</comment>
<feature type="chain" id="PRO_5031105748" evidence="5">
    <location>
        <begin position="33"/>
        <end position="526"/>
    </location>
</feature>
<dbReference type="Gene3D" id="3.90.76.10">
    <property type="entry name" value="Dipeptide-binding Protein, Domain 1"/>
    <property type="match status" value="1"/>
</dbReference>
<dbReference type="Pfam" id="PF00496">
    <property type="entry name" value="SBP_bac_5"/>
    <property type="match status" value="1"/>
</dbReference>
<dbReference type="Gene3D" id="3.40.190.10">
    <property type="entry name" value="Periplasmic binding protein-like II"/>
    <property type="match status" value="1"/>
</dbReference>
<dbReference type="Proteomes" id="UP000554286">
    <property type="component" value="Unassembled WGS sequence"/>
</dbReference>
<evidence type="ECO:0000256" key="5">
    <source>
        <dbReference type="SAM" id="SignalP"/>
    </source>
</evidence>
<feature type="signal peptide" evidence="5">
    <location>
        <begin position="1"/>
        <end position="32"/>
    </location>
</feature>
<reference evidence="7 8" key="1">
    <citation type="submission" date="2020-08" db="EMBL/GenBank/DDBJ databases">
        <title>Genome sequencing of Purple Non-Sulfur Bacteria from various extreme environments.</title>
        <authorList>
            <person name="Mayer M."/>
        </authorList>
    </citation>
    <scope>NUCLEOTIDE SEQUENCE [LARGE SCALE GENOMIC DNA]</scope>
    <source>
        <strain evidence="7 8">JA131</strain>
    </source>
</reference>
<dbReference type="InterPro" id="IPR039424">
    <property type="entry name" value="SBP_5"/>
</dbReference>
<evidence type="ECO:0000256" key="1">
    <source>
        <dbReference type="ARBA" id="ARBA00004418"/>
    </source>
</evidence>
<dbReference type="GO" id="GO:1904680">
    <property type="term" value="F:peptide transmembrane transporter activity"/>
    <property type="evidence" value="ECO:0007669"/>
    <property type="project" value="TreeGrafter"/>
</dbReference>
<dbReference type="RefSeq" id="WP_184046273.1">
    <property type="nucleotide sequence ID" value="NZ_JACIGK010000022.1"/>
</dbReference>
<accession>A0A7W6RF08</accession>
<dbReference type="CDD" id="cd08498">
    <property type="entry name" value="PBP2_NikA_DppA_OppA_like_2"/>
    <property type="match status" value="1"/>
</dbReference>
<keyword evidence="3" id="KW-0813">Transport</keyword>
<dbReference type="Gene3D" id="3.10.105.10">
    <property type="entry name" value="Dipeptide-binding Protein, Domain 3"/>
    <property type="match status" value="1"/>
</dbReference>
<evidence type="ECO:0000313" key="8">
    <source>
        <dbReference type="Proteomes" id="UP000554286"/>
    </source>
</evidence>
<organism evidence="7 8">
    <name type="scientific">Roseospira visakhapatnamensis</name>
    <dbReference type="NCBI Taxonomy" id="390880"/>
    <lineage>
        <taxon>Bacteria</taxon>
        <taxon>Pseudomonadati</taxon>
        <taxon>Pseudomonadota</taxon>
        <taxon>Alphaproteobacteria</taxon>
        <taxon>Rhodospirillales</taxon>
        <taxon>Rhodospirillaceae</taxon>
        <taxon>Roseospira</taxon>
    </lineage>
</organism>
<evidence type="ECO:0000256" key="2">
    <source>
        <dbReference type="ARBA" id="ARBA00005695"/>
    </source>
</evidence>
<evidence type="ECO:0000256" key="3">
    <source>
        <dbReference type="ARBA" id="ARBA00022448"/>
    </source>
</evidence>
<evidence type="ECO:0000256" key="4">
    <source>
        <dbReference type="ARBA" id="ARBA00022729"/>
    </source>
</evidence>
<name>A0A7W6RF08_9PROT</name>
<dbReference type="GO" id="GO:0030288">
    <property type="term" value="C:outer membrane-bounded periplasmic space"/>
    <property type="evidence" value="ECO:0007669"/>
    <property type="project" value="UniProtKB-ARBA"/>
</dbReference>
<dbReference type="InterPro" id="IPR030678">
    <property type="entry name" value="Peptide/Ni-bd"/>
</dbReference>
<dbReference type="GO" id="GO:0015833">
    <property type="term" value="P:peptide transport"/>
    <property type="evidence" value="ECO:0007669"/>
    <property type="project" value="TreeGrafter"/>
</dbReference>
<sequence>MTFQFTKIATGALLACAVAVGAGIAGVAPAEAKTLRMAYDADPVSLDPQEQLSGGTLEMAHMVFDPLVRFTKELEYEPRLAESWEQIDDLTMRFHLREGVVFHSGNPFTAEDVVFTLERLKGSPDFKALFEPFEGAKIIDDHTVDLVTVEPYPLVLNLATYLFPMDKAFYTGTDDNGKPKDAIVKHGSTFASTNASGTGPFVVRAREQGVRVEFERFADYWDTESPGNVTEIIFTPIKEDPTRVASLLSGGVDFIKPVPPTDLERLGNEEGVNLVTMGGTRIITLQMNQDRVEAFKDPRVRQAIVYAINNQGIVDKIMKGFATVAAQQSAPGQVGHAADLKPRYDLDKAKALMAEAGYEDGFSITMMAPNNRYVNDDKIAEAAAAMLARINIKVDLTTIPKAQYWPEFDVRAADIMMIGWHPDTEDSANYTEFLLMTPDAETGYGQYNSGNYSNPEVDKLIIQSQSMVDQEARAKVLQQVERLLYEDAAFVPLHWQDLSWASRDGVHIEDIVNVMDFPYLGDLVID</sequence>
<dbReference type="EMBL" id="JACIGK010000022">
    <property type="protein sequence ID" value="MBB4267150.1"/>
    <property type="molecule type" value="Genomic_DNA"/>
</dbReference>
<protein>
    <submittedName>
        <fullName evidence="7">Peptide/nickel transport system substrate-binding protein</fullName>
    </submittedName>
</protein>
<dbReference type="AlphaFoldDB" id="A0A7W6RF08"/>
<dbReference type="PIRSF" id="PIRSF002741">
    <property type="entry name" value="MppA"/>
    <property type="match status" value="1"/>
</dbReference>
<dbReference type="SUPFAM" id="SSF53850">
    <property type="entry name" value="Periplasmic binding protein-like II"/>
    <property type="match status" value="1"/>
</dbReference>
<feature type="domain" description="Solute-binding protein family 5" evidence="6">
    <location>
        <begin position="75"/>
        <end position="435"/>
    </location>
</feature>
<keyword evidence="8" id="KW-1185">Reference proteome</keyword>
<evidence type="ECO:0000259" key="6">
    <source>
        <dbReference type="Pfam" id="PF00496"/>
    </source>
</evidence>
<dbReference type="InterPro" id="IPR000914">
    <property type="entry name" value="SBP_5_dom"/>
</dbReference>
<proteinExistence type="inferred from homology"/>